<dbReference type="GO" id="GO:0005789">
    <property type="term" value="C:endoplasmic reticulum membrane"/>
    <property type="evidence" value="ECO:0007669"/>
    <property type="project" value="TreeGrafter"/>
</dbReference>
<dbReference type="GO" id="GO:0000149">
    <property type="term" value="F:SNARE binding"/>
    <property type="evidence" value="ECO:0007669"/>
    <property type="project" value="TreeGrafter"/>
</dbReference>
<evidence type="ECO:0000256" key="5">
    <source>
        <dbReference type="ARBA" id="ARBA00022927"/>
    </source>
</evidence>
<evidence type="ECO:0000313" key="11">
    <source>
        <dbReference type="EMBL" id="KAJ3181001.1"/>
    </source>
</evidence>
<dbReference type="GO" id="GO:0048280">
    <property type="term" value="P:vesicle fusion with Golgi apparatus"/>
    <property type="evidence" value="ECO:0007669"/>
    <property type="project" value="TreeGrafter"/>
</dbReference>
<evidence type="ECO:0000256" key="1">
    <source>
        <dbReference type="ARBA" id="ARBA00004211"/>
    </source>
</evidence>
<dbReference type="InterPro" id="IPR010989">
    <property type="entry name" value="SNARE"/>
</dbReference>
<keyword evidence="7" id="KW-0175">Coiled coil</keyword>
<keyword evidence="8 9" id="KW-0472">Membrane</keyword>
<dbReference type="Proteomes" id="UP001212152">
    <property type="component" value="Unassembled WGS sequence"/>
</dbReference>
<dbReference type="Gene3D" id="1.20.58.400">
    <property type="entry name" value="t-snare proteins"/>
    <property type="match status" value="1"/>
</dbReference>
<evidence type="ECO:0000259" key="10">
    <source>
        <dbReference type="Pfam" id="PF05008"/>
    </source>
</evidence>
<dbReference type="Pfam" id="PF12352">
    <property type="entry name" value="V-SNARE_C"/>
    <property type="match status" value="1"/>
</dbReference>
<dbReference type="FunFam" id="1.20.5.110:FF:000002">
    <property type="entry name" value="Vesicle transport through interaction with t-SNAREsB"/>
    <property type="match status" value="1"/>
</dbReference>
<dbReference type="GO" id="GO:0006891">
    <property type="term" value="P:intra-Golgi vesicle-mediated transport"/>
    <property type="evidence" value="ECO:0007669"/>
    <property type="project" value="TreeGrafter"/>
</dbReference>
<evidence type="ECO:0000256" key="2">
    <source>
        <dbReference type="ARBA" id="ARBA00006108"/>
    </source>
</evidence>
<keyword evidence="12" id="KW-1185">Reference proteome</keyword>
<dbReference type="InterPro" id="IPR007705">
    <property type="entry name" value="Vesicle_trsprt_v-SNARE_N"/>
</dbReference>
<reference evidence="11" key="1">
    <citation type="submission" date="2020-05" db="EMBL/GenBank/DDBJ databases">
        <title>Phylogenomic resolution of chytrid fungi.</title>
        <authorList>
            <person name="Stajich J.E."/>
            <person name="Amses K."/>
            <person name="Simmons R."/>
            <person name="Seto K."/>
            <person name="Myers J."/>
            <person name="Bonds A."/>
            <person name="Quandt C.A."/>
            <person name="Barry K."/>
            <person name="Liu P."/>
            <person name="Grigoriev I."/>
            <person name="Longcore J.E."/>
            <person name="James T.Y."/>
        </authorList>
    </citation>
    <scope>NUCLEOTIDE SEQUENCE</scope>
    <source>
        <strain evidence="11">JEL0379</strain>
    </source>
</reference>
<sequence>MAEGSEILDTYQKEYDTLHETLLRNLEAVGVATGEQKKLVCHQTEAGLDELDEIASQMDVELASLSAATRMRLAPRVRAARDEIKKMRRDYQKAVQGSERDQLLARPGQHVVDFEVSSQDQRSRLISGTERLQDGSRRLEDARRLAMETETIGIATLDDLNRQREQIYRTRDGLSSADAWITKSQGVLRGMHRRMVQNKFISFGIIIVLILIIVGIVWLKWF</sequence>
<keyword evidence="4 9" id="KW-0812">Transmembrane</keyword>
<dbReference type="GO" id="GO:0012507">
    <property type="term" value="C:ER to Golgi transport vesicle membrane"/>
    <property type="evidence" value="ECO:0007669"/>
    <property type="project" value="TreeGrafter"/>
</dbReference>
<dbReference type="GO" id="GO:0016236">
    <property type="term" value="P:macroautophagy"/>
    <property type="evidence" value="ECO:0007669"/>
    <property type="project" value="TreeGrafter"/>
</dbReference>
<feature type="domain" description="Vesicle transport v-SNARE N-terminal" evidence="10">
    <location>
        <begin position="5"/>
        <end position="94"/>
    </location>
</feature>
<dbReference type="GO" id="GO:0005794">
    <property type="term" value="C:Golgi apparatus"/>
    <property type="evidence" value="ECO:0007669"/>
    <property type="project" value="TreeGrafter"/>
</dbReference>
<gene>
    <name evidence="11" type="ORF">HDU87_001649</name>
</gene>
<dbReference type="CDD" id="cd15862">
    <property type="entry name" value="SNARE_Vti1"/>
    <property type="match status" value="1"/>
</dbReference>
<evidence type="ECO:0000256" key="9">
    <source>
        <dbReference type="SAM" id="Phobius"/>
    </source>
</evidence>
<accession>A0AAD5TMF2</accession>
<keyword evidence="6 9" id="KW-1133">Transmembrane helix</keyword>
<dbReference type="GO" id="GO:0006896">
    <property type="term" value="P:Golgi to vacuole transport"/>
    <property type="evidence" value="ECO:0007669"/>
    <property type="project" value="TreeGrafter"/>
</dbReference>
<proteinExistence type="inferred from homology"/>
<feature type="transmembrane region" description="Helical" evidence="9">
    <location>
        <begin position="200"/>
        <end position="219"/>
    </location>
</feature>
<organism evidence="11 12">
    <name type="scientific">Geranomyces variabilis</name>
    <dbReference type="NCBI Taxonomy" id="109894"/>
    <lineage>
        <taxon>Eukaryota</taxon>
        <taxon>Fungi</taxon>
        <taxon>Fungi incertae sedis</taxon>
        <taxon>Chytridiomycota</taxon>
        <taxon>Chytridiomycota incertae sedis</taxon>
        <taxon>Chytridiomycetes</taxon>
        <taxon>Spizellomycetales</taxon>
        <taxon>Powellomycetaceae</taxon>
        <taxon>Geranomyces</taxon>
    </lineage>
</organism>
<keyword evidence="3" id="KW-0813">Transport</keyword>
<comment type="subcellular location">
    <subcellularLocation>
        <location evidence="1">Membrane</location>
        <topology evidence="1">Single-pass type IV membrane protein</topology>
    </subcellularLocation>
</comment>
<evidence type="ECO:0000256" key="7">
    <source>
        <dbReference type="ARBA" id="ARBA00023054"/>
    </source>
</evidence>
<evidence type="ECO:0000256" key="6">
    <source>
        <dbReference type="ARBA" id="ARBA00022989"/>
    </source>
</evidence>
<dbReference type="Pfam" id="PF05008">
    <property type="entry name" value="V-SNARE"/>
    <property type="match status" value="1"/>
</dbReference>
<dbReference type="PANTHER" id="PTHR21230:SF26">
    <property type="entry name" value="VESICLE TRANSPORT THROUGH INTERACTION WITH T-SNARES HOMOLOG 1A"/>
    <property type="match status" value="1"/>
</dbReference>
<dbReference type="GO" id="GO:0042147">
    <property type="term" value="P:retrograde transport, endosome to Golgi"/>
    <property type="evidence" value="ECO:0007669"/>
    <property type="project" value="TreeGrafter"/>
</dbReference>
<dbReference type="InterPro" id="IPR038407">
    <property type="entry name" value="v-SNARE_N_sf"/>
</dbReference>
<keyword evidence="5" id="KW-0653">Protein transport</keyword>
<dbReference type="AlphaFoldDB" id="A0AAD5TMF2"/>
<dbReference type="EMBL" id="JADGJQ010000014">
    <property type="protein sequence ID" value="KAJ3181001.1"/>
    <property type="molecule type" value="Genomic_DNA"/>
</dbReference>
<name>A0AAD5TMF2_9FUNG</name>
<evidence type="ECO:0000256" key="4">
    <source>
        <dbReference type="ARBA" id="ARBA00022692"/>
    </source>
</evidence>
<dbReference type="GO" id="GO:0031902">
    <property type="term" value="C:late endosome membrane"/>
    <property type="evidence" value="ECO:0007669"/>
    <property type="project" value="TreeGrafter"/>
</dbReference>
<dbReference type="GO" id="GO:0006886">
    <property type="term" value="P:intracellular protein transport"/>
    <property type="evidence" value="ECO:0007669"/>
    <property type="project" value="InterPro"/>
</dbReference>
<dbReference type="SUPFAM" id="SSF47661">
    <property type="entry name" value="t-snare proteins"/>
    <property type="match status" value="1"/>
</dbReference>
<dbReference type="GO" id="GO:0031201">
    <property type="term" value="C:SNARE complex"/>
    <property type="evidence" value="ECO:0007669"/>
    <property type="project" value="TreeGrafter"/>
</dbReference>
<dbReference type="GO" id="GO:0005829">
    <property type="term" value="C:cytosol"/>
    <property type="evidence" value="ECO:0007669"/>
    <property type="project" value="GOC"/>
</dbReference>
<dbReference type="PANTHER" id="PTHR21230">
    <property type="entry name" value="VESICLE TRANSPORT V-SNARE PROTEIN VTI1-RELATED"/>
    <property type="match status" value="1"/>
</dbReference>
<comment type="caution">
    <text evidence="11">The sequence shown here is derived from an EMBL/GenBank/DDBJ whole genome shotgun (WGS) entry which is preliminary data.</text>
</comment>
<dbReference type="SUPFAM" id="SSF58038">
    <property type="entry name" value="SNARE fusion complex"/>
    <property type="match status" value="1"/>
</dbReference>
<dbReference type="Gene3D" id="1.20.5.110">
    <property type="match status" value="1"/>
</dbReference>
<protein>
    <recommendedName>
        <fullName evidence="10">Vesicle transport v-SNARE N-terminal domain-containing protein</fullName>
    </recommendedName>
</protein>
<dbReference type="GO" id="GO:0005484">
    <property type="term" value="F:SNAP receptor activity"/>
    <property type="evidence" value="ECO:0007669"/>
    <property type="project" value="TreeGrafter"/>
</dbReference>
<evidence type="ECO:0000256" key="8">
    <source>
        <dbReference type="ARBA" id="ARBA00023136"/>
    </source>
</evidence>
<evidence type="ECO:0000313" key="12">
    <source>
        <dbReference type="Proteomes" id="UP001212152"/>
    </source>
</evidence>
<evidence type="ECO:0000256" key="3">
    <source>
        <dbReference type="ARBA" id="ARBA00022448"/>
    </source>
</evidence>
<comment type="similarity">
    <text evidence="2">Belongs to the VTI1 family.</text>
</comment>